<gene>
    <name evidence="3" type="ORF">GCM10011395_20380</name>
</gene>
<feature type="domain" description="MOSC" evidence="2">
    <location>
        <begin position="53"/>
        <end position="186"/>
    </location>
</feature>
<reference evidence="4" key="1">
    <citation type="journal article" date="2019" name="Int. J. Syst. Evol. Microbiol.">
        <title>The Global Catalogue of Microorganisms (GCM) 10K type strain sequencing project: providing services to taxonomists for standard genome sequencing and annotation.</title>
        <authorList>
            <consortium name="The Broad Institute Genomics Platform"/>
            <consortium name="The Broad Institute Genome Sequencing Center for Infectious Disease"/>
            <person name="Wu L."/>
            <person name="Ma J."/>
        </authorList>
    </citation>
    <scope>NUCLEOTIDE SEQUENCE [LARGE SCALE GENOMIC DNA]</scope>
    <source>
        <strain evidence="4">CGMCC 1.10106</strain>
    </source>
</reference>
<keyword evidence="4" id="KW-1185">Reference proteome</keyword>
<proteinExistence type="predicted"/>
<dbReference type="InterPro" id="IPR052716">
    <property type="entry name" value="MOSC_domain"/>
</dbReference>
<dbReference type="EMBL" id="BMDW01000011">
    <property type="protein sequence ID" value="GGA49976.1"/>
    <property type="molecule type" value="Genomic_DNA"/>
</dbReference>
<evidence type="ECO:0000313" key="4">
    <source>
        <dbReference type="Proteomes" id="UP000618591"/>
    </source>
</evidence>
<dbReference type="Proteomes" id="UP000618591">
    <property type="component" value="Unassembled WGS sequence"/>
</dbReference>
<evidence type="ECO:0000313" key="3">
    <source>
        <dbReference type="EMBL" id="GGA49976.1"/>
    </source>
</evidence>
<dbReference type="Pfam" id="PF03473">
    <property type="entry name" value="MOSC"/>
    <property type="match status" value="1"/>
</dbReference>
<evidence type="ECO:0000256" key="1">
    <source>
        <dbReference type="SAM" id="MobiDB-lite"/>
    </source>
</evidence>
<accession>A0ABQ1GUA1</accession>
<dbReference type="InterPro" id="IPR005302">
    <property type="entry name" value="MoCF_Sase_C"/>
</dbReference>
<dbReference type="Gene3D" id="2.40.33.20">
    <property type="entry name" value="PK beta-barrel domain-like"/>
    <property type="match status" value="1"/>
</dbReference>
<organism evidence="3 4">
    <name type="scientific">Sphingomonas psychrolutea</name>
    <dbReference type="NCBI Taxonomy" id="1259676"/>
    <lineage>
        <taxon>Bacteria</taxon>
        <taxon>Pseudomonadati</taxon>
        <taxon>Pseudomonadota</taxon>
        <taxon>Alphaproteobacteria</taxon>
        <taxon>Sphingomonadales</taxon>
        <taxon>Sphingomonadaceae</taxon>
        <taxon>Sphingomonas</taxon>
    </lineage>
</organism>
<name>A0ABQ1GUA1_9SPHN</name>
<dbReference type="InterPro" id="IPR011037">
    <property type="entry name" value="Pyrv_Knase-like_insert_dom_sf"/>
</dbReference>
<feature type="region of interest" description="Disordered" evidence="1">
    <location>
        <begin position="1"/>
        <end position="31"/>
    </location>
</feature>
<dbReference type="PANTHER" id="PTHR36930:SF1">
    <property type="entry name" value="MOSC DOMAIN-CONTAINING PROTEIN"/>
    <property type="match status" value="1"/>
</dbReference>
<sequence length="187" mass="19624">MALAVMPAQAGISRGDADQAPHGDPSLRWGDGVGSGVGTLAGIARHARPKAPMEALDHVEVSVAGGLHGDFRGVVKPGGRGRRQVTLMESGDWAAAMAEIGHSIAWFERRANLLVEGLDLPQVPGTKLRIGTDVLLEITRETDPCERMEGLAPGLRAALLVDWRGGACSRVLVGGMIRVGDTIRIVA</sequence>
<comment type="caution">
    <text evidence="3">The sequence shown here is derived from an EMBL/GenBank/DDBJ whole genome shotgun (WGS) entry which is preliminary data.</text>
</comment>
<dbReference type="PROSITE" id="PS51340">
    <property type="entry name" value="MOSC"/>
    <property type="match status" value="1"/>
</dbReference>
<dbReference type="PANTHER" id="PTHR36930">
    <property type="entry name" value="METAL-SULFUR CLUSTER BIOSYNTHESIS PROTEINS YUAD-RELATED"/>
    <property type="match status" value="1"/>
</dbReference>
<dbReference type="SUPFAM" id="SSF50800">
    <property type="entry name" value="PK beta-barrel domain-like"/>
    <property type="match status" value="1"/>
</dbReference>
<evidence type="ECO:0000259" key="2">
    <source>
        <dbReference type="PROSITE" id="PS51340"/>
    </source>
</evidence>
<protein>
    <submittedName>
        <fullName evidence="3">Molybdenum cofactor biosysynthesis protein</fullName>
    </submittedName>
</protein>